<evidence type="ECO:0000259" key="2">
    <source>
        <dbReference type="Pfam" id="PF09811"/>
    </source>
</evidence>
<feature type="domain" description="Essential protein Yae1 N-terminal" evidence="2">
    <location>
        <begin position="32"/>
        <end position="69"/>
    </location>
</feature>
<dbReference type="VEuPathDB" id="VectorBase:SCAU015856"/>
<sequence>MSETAMSETERDINDLFDDITLAEDRLVEASYNEGFAAGCQQGNEEGYRLGYAQGLQLGEELGEIFGRVVALQQQPKHTDRVKRCLEHLRTAIVAFPKENDPEADIIGAVETIRNLNKKLLVLTGNKASGRRESIAKETKDYSF</sequence>
<dbReference type="InterPro" id="IPR019191">
    <property type="entry name" value="Essential_protein_Yae1_N"/>
</dbReference>
<evidence type="ECO:0000313" key="4">
    <source>
        <dbReference type="Proteomes" id="UP000095300"/>
    </source>
</evidence>
<dbReference type="EnsemblMetazoa" id="SCAU015856-RA">
    <property type="protein sequence ID" value="SCAU015856-PA"/>
    <property type="gene ID" value="SCAU015856"/>
</dbReference>
<reference evidence="3" key="1">
    <citation type="submission" date="2020-05" db="UniProtKB">
        <authorList>
            <consortium name="EnsemblMetazoa"/>
        </authorList>
    </citation>
    <scope>IDENTIFICATION</scope>
    <source>
        <strain evidence="3">USDA</strain>
    </source>
</reference>
<evidence type="ECO:0000256" key="1">
    <source>
        <dbReference type="ARBA" id="ARBA00038090"/>
    </source>
</evidence>
<dbReference type="Proteomes" id="UP000095300">
    <property type="component" value="Unassembled WGS sequence"/>
</dbReference>
<dbReference type="InterPro" id="IPR052436">
    <property type="entry name" value="LTO1_adapter"/>
</dbReference>
<dbReference type="STRING" id="35570.A0A1I8QCD7"/>
<evidence type="ECO:0000313" key="3">
    <source>
        <dbReference type="EnsemblMetazoa" id="SCAU015856-PA"/>
    </source>
</evidence>
<dbReference type="OrthoDB" id="48036at2759"/>
<protein>
    <recommendedName>
        <fullName evidence="2">Essential protein Yae1 N-terminal domain-containing protein</fullName>
    </recommendedName>
</protein>
<accession>A0A1I8QCD7</accession>
<dbReference type="PANTHER" id="PTHR28532">
    <property type="entry name" value="GEO13458P1"/>
    <property type="match status" value="1"/>
</dbReference>
<dbReference type="Pfam" id="PF09811">
    <property type="entry name" value="Yae1_N"/>
    <property type="match status" value="1"/>
</dbReference>
<proteinExistence type="inferred from homology"/>
<dbReference type="PANTHER" id="PTHR28532:SF1">
    <property type="entry name" value="ORAL CANCER OVEREXPRESSED 1"/>
    <property type="match status" value="1"/>
</dbReference>
<dbReference type="KEGG" id="scac:106090581"/>
<name>A0A1I8QCD7_STOCA</name>
<organism evidence="3 4">
    <name type="scientific">Stomoxys calcitrans</name>
    <name type="common">Stable fly</name>
    <name type="synonym">Conops calcitrans</name>
    <dbReference type="NCBI Taxonomy" id="35570"/>
    <lineage>
        <taxon>Eukaryota</taxon>
        <taxon>Metazoa</taxon>
        <taxon>Ecdysozoa</taxon>
        <taxon>Arthropoda</taxon>
        <taxon>Hexapoda</taxon>
        <taxon>Insecta</taxon>
        <taxon>Pterygota</taxon>
        <taxon>Neoptera</taxon>
        <taxon>Endopterygota</taxon>
        <taxon>Diptera</taxon>
        <taxon>Brachycera</taxon>
        <taxon>Muscomorpha</taxon>
        <taxon>Muscoidea</taxon>
        <taxon>Muscidae</taxon>
        <taxon>Stomoxys</taxon>
    </lineage>
</organism>
<keyword evidence="4" id="KW-1185">Reference proteome</keyword>
<dbReference type="AlphaFoldDB" id="A0A1I8QCD7"/>
<gene>
    <name evidence="3" type="primary">106090581</name>
</gene>
<comment type="similarity">
    <text evidence="1">Belongs to the LTO1 family.</text>
</comment>